<dbReference type="InterPro" id="IPR032778">
    <property type="entry name" value="GF_recep_IV"/>
</dbReference>
<dbReference type="FunFam" id="3.80.20.20:FF:000005">
    <property type="entry name" value="Receptor protein-tyrosine kinase"/>
    <property type="match status" value="1"/>
</dbReference>
<dbReference type="Pfam" id="PF07714">
    <property type="entry name" value="PK_Tyr_Ser-Thr"/>
    <property type="match status" value="1"/>
</dbReference>
<protein>
    <recommendedName>
        <fullName evidence="3 25">Receptor protein-tyrosine kinase</fullName>
        <ecNumber evidence="3 25">2.7.10.1</ecNumber>
    </recommendedName>
</protein>
<evidence type="ECO:0000256" key="13">
    <source>
        <dbReference type="ARBA" id="ARBA00022843"/>
    </source>
</evidence>
<keyword evidence="8" id="KW-0732">Signal</keyword>
<dbReference type="OMA" id="GYYYEWV"/>
<dbReference type="PROSITE" id="PS51257">
    <property type="entry name" value="PROKAR_LIPOPROTEIN"/>
    <property type="match status" value="1"/>
</dbReference>
<keyword evidence="13" id="KW-0832">Ubl conjugation</keyword>
<dbReference type="FunFam" id="2.10.220.10:FF:000002">
    <property type="entry name" value="Receptor protein-tyrosine kinase"/>
    <property type="match status" value="1"/>
</dbReference>
<dbReference type="InterPro" id="IPR006211">
    <property type="entry name" value="Furin-like_Cys-rich_dom"/>
</dbReference>
<evidence type="ECO:0000256" key="22">
    <source>
        <dbReference type="ARBA" id="ARBA00023180"/>
    </source>
</evidence>
<evidence type="ECO:0000256" key="28">
    <source>
        <dbReference type="PROSITE-ProRule" id="PRU10141"/>
    </source>
</evidence>
<feature type="active site" description="Proton acceptor" evidence="26">
    <location>
        <position position="838"/>
    </location>
</feature>
<dbReference type="PIRSF" id="PIRSF000619">
    <property type="entry name" value="TyrPK_EGF-R"/>
    <property type="match status" value="1"/>
</dbReference>
<dbReference type="InterPro" id="IPR001245">
    <property type="entry name" value="Ser-Thr/Tyr_kinase_cat_dom"/>
</dbReference>
<comment type="catalytic activity">
    <reaction evidence="24">
        <text>L-tyrosyl-[protein] + ATP = O-phospho-L-tyrosyl-[protein] + ADP + H(+)</text>
        <dbReference type="Rhea" id="RHEA:10596"/>
        <dbReference type="Rhea" id="RHEA-COMP:10136"/>
        <dbReference type="Rhea" id="RHEA-COMP:20101"/>
        <dbReference type="ChEBI" id="CHEBI:15378"/>
        <dbReference type="ChEBI" id="CHEBI:30616"/>
        <dbReference type="ChEBI" id="CHEBI:46858"/>
        <dbReference type="ChEBI" id="CHEBI:61978"/>
        <dbReference type="ChEBI" id="CHEBI:456216"/>
        <dbReference type="EC" id="2.7.10.1"/>
    </reaction>
</comment>
<dbReference type="InterPro" id="IPR011009">
    <property type="entry name" value="Kinase-like_dom_sf"/>
</dbReference>
<keyword evidence="17 25" id="KW-0829">Tyrosine-protein kinase</keyword>
<keyword evidence="20" id="KW-0804">Transcription</keyword>
<dbReference type="Gene3D" id="3.30.200.20">
    <property type="entry name" value="Phosphorylase Kinase, domain 1"/>
    <property type="match status" value="1"/>
</dbReference>
<evidence type="ECO:0000256" key="16">
    <source>
        <dbReference type="ARBA" id="ARBA00023136"/>
    </source>
</evidence>
<dbReference type="GO" id="GO:0043066">
    <property type="term" value="P:negative regulation of apoptotic process"/>
    <property type="evidence" value="ECO:0000318"/>
    <property type="project" value="GO_Central"/>
</dbReference>
<comment type="subcellular location">
    <subcellularLocation>
        <location evidence="2">Cell membrane</location>
        <topology evidence="2">Single-pass type I membrane protein</topology>
    </subcellularLocation>
    <subcellularLocation>
        <location evidence="1">Nucleus</location>
    </subcellularLocation>
</comment>
<evidence type="ECO:0000256" key="18">
    <source>
        <dbReference type="ARBA" id="ARBA00023157"/>
    </source>
</evidence>
<evidence type="ECO:0000256" key="4">
    <source>
        <dbReference type="ARBA" id="ARBA00022475"/>
    </source>
</evidence>
<keyword evidence="5" id="KW-0597">Phosphoprotein</keyword>
<dbReference type="GO" id="GO:0050679">
    <property type="term" value="P:positive regulation of epithelial cell proliferation"/>
    <property type="evidence" value="ECO:0000318"/>
    <property type="project" value="GO_Central"/>
</dbReference>
<evidence type="ECO:0000256" key="14">
    <source>
        <dbReference type="ARBA" id="ARBA00022989"/>
    </source>
</evidence>
<evidence type="ECO:0000256" key="20">
    <source>
        <dbReference type="ARBA" id="ARBA00023163"/>
    </source>
</evidence>
<evidence type="ECO:0000256" key="2">
    <source>
        <dbReference type="ARBA" id="ARBA00004251"/>
    </source>
</evidence>
<keyword evidence="19" id="KW-0010">Activator</keyword>
<dbReference type="KEGG" id="xla:724072"/>
<feature type="binding site" evidence="27">
    <location>
        <begin position="719"/>
        <end position="727"/>
    </location>
    <ligand>
        <name>ATP</name>
        <dbReference type="ChEBI" id="CHEBI:30616"/>
    </ligand>
</feature>
<dbReference type="GO" id="GO:0005006">
    <property type="term" value="F:epidermal growth factor receptor activity"/>
    <property type="evidence" value="ECO:0007669"/>
    <property type="project" value="TreeGrafter"/>
</dbReference>
<dbReference type="InterPro" id="IPR000719">
    <property type="entry name" value="Prot_kinase_dom"/>
</dbReference>
<dbReference type="EC" id="2.7.10.1" evidence="3 25"/>
<keyword evidence="22" id="KW-0325">Glycoprotein</keyword>
<dbReference type="InterPro" id="IPR006212">
    <property type="entry name" value="Furin_repeat"/>
</dbReference>
<evidence type="ECO:0000256" key="1">
    <source>
        <dbReference type="ARBA" id="ARBA00004123"/>
    </source>
</evidence>
<dbReference type="FunFam" id="2.10.220.10:FF:000001">
    <property type="entry name" value="Receptor protein-tyrosine kinase"/>
    <property type="match status" value="1"/>
</dbReference>
<evidence type="ECO:0000313" key="30">
    <source>
        <dbReference type="RefSeq" id="XP_018123025.1"/>
    </source>
</evidence>
<feature type="binding site" evidence="27 28">
    <location>
        <position position="746"/>
    </location>
    <ligand>
        <name>ATP</name>
        <dbReference type="ChEBI" id="CHEBI:30616"/>
    </ligand>
</feature>
<dbReference type="PANTHER" id="PTHR24416:SF91">
    <property type="entry name" value="EPIDERMAL GROWTH FACTOR RECEPTOR"/>
    <property type="match status" value="1"/>
</dbReference>
<keyword evidence="18" id="KW-1015">Disulfide bond</keyword>
<sequence length="1210" mass="134621">MGSLSRSLGLYICIFFISQSCLSLEEKKVCLGNTNRLNQLGNTEEHYVSLKKMYDGCEIVLGNLEITYLDLLNDTSFLRNIQEVGGYVLIAINSVRSIHLENLQIIRGNMLYKSTYALAIVSNESLNTTNALEELHMGHLTEILNGGVLISKNRKLCYLNTIQWNDILHSDNPINQISLDKSFSPMCPKCDVESCNGSCWGPGPGNCQKLTKLICAQQCSGRCRGPLPIDCCHTQCASGCTGPKENNCLACRKFRDGETCKEGCPQLQIYNPTTYQLEVNPDGKYSFGAACVKKCPHNYVVTDHGSCVRTCNSDSQEVEENGIRKCKKCDGPCTKDKICDGINMGKLKHALSVNASNIDSFQNCTKVNGDVTLLYVAEKGDTFTNTKKLDPAKLSVFKSVREITGSLLIQWWPENYTDLNVFENLEVIRGRTKQRGTYALAIVQRSITALGLQSLKEVSDGDVIIKTNKNLCYVNTINFTNMFRTPKQIKIINDNKNPEQCESEGKVCDTLCSEEGCWGPGPSQCVSCLKYIRGKECVENCNFLSREPREYTVDGRCFSCNVECLQLNDTQTCSGPGADECFKCAHYSDGPFCVKTCPAGIHGENNSLIWKYPDENGACQLCHPECKLGCAGHGIDGCPPPWSYHSVAAGVVGGILGAVVIGLVAFFFIRRSRINRKRTLRRILQERELVEPVTPSGEAPNQALLRILKETEFKKIKVLGSGAFGTVYQGLWIPEGEGIKIPVAIKELREATSPKANKEILDEAYVMASVENPYVCRLLGICLTSTVQLITQLMPFGCLLDYVRENKDNIGSRHLLNWCVQIAKGMNYLEERRLVHRDLAARNVLVKGPQHVKITDFGLAKLLGADEKAYHAEGGKVPIKWMALESILHRTYTHQSDVWSYGVTVWELMTFGLKPYDGIPASEISNILEKGERLPQPPICTIDVYMIMVKCWMIDAESRPKFRELSAEFTKMARDPTRYLVIQGDDRMHLPSPVESKIHPALVEAGLGDIVDAEEYLLPHQGFFTSPSNSRTPLLSTMSSTSNNSPVICITRNGGLPAREDSFVQRYSTDPTVILEDSIDDEFLPAPEYVNQMVPKPVVETQTNPVYQNLSPSGNTVSPEENLYQNSHSNGLNNPEYLNAGQTFVPKTDFDYSSIWDQKANIQINLDNPDYQQDFFPKEPKTNGHFKIPAAQNPEYLGLAPVTDYIEASA</sequence>
<proteinExistence type="inferred from homology"/>
<dbReference type="InterPro" id="IPR020635">
    <property type="entry name" value="Tyr_kinase_cat_dom"/>
</dbReference>
<evidence type="ECO:0000256" key="27">
    <source>
        <dbReference type="PIRSR" id="PIRSR000619-2"/>
    </source>
</evidence>
<keyword evidence="15" id="KW-0805">Transcription regulation</keyword>
<dbReference type="InterPro" id="IPR016245">
    <property type="entry name" value="Tyr_kinase_EGF/ERB/XmrK_rcpt"/>
</dbReference>
<evidence type="ECO:0000256" key="24">
    <source>
        <dbReference type="ARBA" id="ARBA00051243"/>
    </source>
</evidence>
<dbReference type="OrthoDB" id="6219513at2759"/>
<dbReference type="GO" id="GO:0005634">
    <property type="term" value="C:nucleus"/>
    <property type="evidence" value="ECO:0007669"/>
    <property type="project" value="UniProtKB-SubCell"/>
</dbReference>
<dbReference type="PRINTS" id="PR00109">
    <property type="entry name" value="TYRKINASE"/>
</dbReference>
<dbReference type="CTD" id="724072"/>
<keyword evidence="7" id="KW-0812">Transmembrane</keyword>
<evidence type="ECO:0000256" key="19">
    <source>
        <dbReference type="ARBA" id="ARBA00023159"/>
    </source>
</evidence>
<dbReference type="Pfam" id="PF00757">
    <property type="entry name" value="Furin-like"/>
    <property type="match status" value="1"/>
</dbReference>
<dbReference type="Bgee" id="724072">
    <property type="expression patterns" value="Expressed in zone of skin and 13 other cell types or tissues"/>
</dbReference>
<evidence type="ECO:0000256" key="5">
    <source>
        <dbReference type="ARBA" id="ARBA00022553"/>
    </source>
</evidence>
<dbReference type="PANTHER" id="PTHR24416">
    <property type="entry name" value="TYROSINE-PROTEIN KINASE RECEPTOR"/>
    <property type="match status" value="1"/>
</dbReference>
<dbReference type="Xenbase" id="XB-GENE-6067157">
    <property type="gene designation" value="egfr.L"/>
</dbReference>
<evidence type="ECO:0000256" key="6">
    <source>
        <dbReference type="ARBA" id="ARBA00022679"/>
    </source>
</evidence>
<dbReference type="GO" id="GO:0043235">
    <property type="term" value="C:receptor complex"/>
    <property type="evidence" value="ECO:0000318"/>
    <property type="project" value="GO_Central"/>
</dbReference>
<gene>
    <name evidence="30 31" type="primary">egfr.L</name>
</gene>
<evidence type="ECO:0000313" key="29">
    <source>
        <dbReference type="Proteomes" id="UP000186698"/>
    </source>
</evidence>
<evidence type="ECO:0000256" key="26">
    <source>
        <dbReference type="PIRSR" id="PIRSR000619-1"/>
    </source>
</evidence>
<dbReference type="Pfam" id="PF14843">
    <property type="entry name" value="GF_recep_IV"/>
    <property type="match status" value="1"/>
</dbReference>
<dbReference type="Proteomes" id="UP000186698">
    <property type="component" value="Chromosome 6L"/>
</dbReference>
<keyword evidence="21 25" id="KW-0675">Receptor</keyword>
<keyword evidence="14" id="KW-1133">Transmembrane helix</keyword>
<dbReference type="Pfam" id="PF21314">
    <property type="entry name" value="TM_ErbB1"/>
    <property type="match status" value="1"/>
</dbReference>
<dbReference type="GO" id="GO:0009925">
    <property type="term" value="C:basal plasma membrane"/>
    <property type="evidence" value="ECO:0000318"/>
    <property type="project" value="GO_Central"/>
</dbReference>
<dbReference type="InterPro" id="IPR009030">
    <property type="entry name" value="Growth_fac_rcpt_cys_sf"/>
</dbReference>
<evidence type="ECO:0000256" key="21">
    <source>
        <dbReference type="ARBA" id="ARBA00023170"/>
    </source>
</evidence>
<dbReference type="FunFam" id="1.10.510.10:FF:002828">
    <property type="entry name" value="Receptor tyrosine-protein kinase erbB-2"/>
    <property type="match status" value="1"/>
</dbReference>
<evidence type="ECO:0000256" key="17">
    <source>
        <dbReference type="ARBA" id="ARBA00023137"/>
    </source>
</evidence>
<keyword evidence="10 25" id="KW-0547">Nucleotide-binding</keyword>
<keyword evidence="4" id="KW-1003">Cell membrane</keyword>
<dbReference type="PROSITE" id="PS00107">
    <property type="entry name" value="PROTEIN_KINASE_ATP"/>
    <property type="match status" value="1"/>
</dbReference>
<evidence type="ECO:0000256" key="25">
    <source>
        <dbReference type="PIRNR" id="PIRNR000619"/>
    </source>
</evidence>
<dbReference type="GeneID" id="724072"/>
<keyword evidence="23" id="KW-0539">Nucleus</keyword>
<dbReference type="CDD" id="cd00064">
    <property type="entry name" value="FU"/>
    <property type="match status" value="3"/>
</dbReference>
<dbReference type="InterPro" id="IPR044912">
    <property type="entry name" value="Egfr_JX_dom"/>
</dbReference>
<dbReference type="InterPro" id="IPR050122">
    <property type="entry name" value="RTK"/>
</dbReference>
<dbReference type="GO" id="GO:0005886">
    <property type="term" value="C:plasma membrane"/>
    <property type="evidence" value="ECO:0000318"/>
    <property type="project" value="GO_Central"/>
</dbReference>
<evidence type="ECO:0000256" key="8">
    <source>
        <dbReference type="ARBA" id="ARBA00022729"/>
    </source>
</evidence>
<dbReference type="Gene3D" id="2.10.220.10">
    <property type="entry name" value="Hormone Receptor, Insulin-like Growth Factor Receptor 1, Chain A, domain 2"/>
    <property type="match status" value="3"/>
</dbReference>
<dbReference type="FunFam" id="3.30.200.20:FF:000044">
    <property type="entry name" value="Receptor protein-tyrosine kinase"/>
    <property type="match status" value="1"/>
</dbReference>
<dbReference type="AGR" id="Xenbase:XB-GENE-6067157"/>
<evidence type="ECO:0000256" key="11">
    <source>
        <dbReference type="ARBA" id="ARBA00022777"/>
    </source>
</evidence>
<dbReference type="SUPFAM" id="SSF52058">
    <property type="entry name" value="L domain-like"/>
    <property type="match status" value="2"/>
</dbReference>
<dbReference type="GO" id="GO:0004714">
    <property type="term" value="F:transmembrane receptor protein tyrosine kinase activity"/>
    <property type="evidence" value="ECO:0000318"/>
    <property type="project" value="GO_Central"/>
</dbReference>
<dbReference type="STRING" id="8355.A0A1L8FWP8"/>
<dbReference type="SUPFAM" id="SSF56112">
    <property type="entry name" value="Protein kinase-like (PK-like)"/>
    <property type="match status" value="1"/>
</dbReference>
<dbReference type="GO" id="GO:0048408">
    <property type="term" value="F:epidermal growth factor binding"/>
    <property type="evidence" value="ECO:0000318"/>
    <property type="project" value="GO_Central"/>
</dbReference>
<reference evidence="30" key="1">
    <citation type="submission" date="2025-08" db="UniProtKB">
        <authorList>
            <consortium name="RefSeq"/>
        </authorList>
    </citation>
    <scope>IDENTIFICATION</scope>
    <source>
        <strain evidence="30">J_2021</strain>
        <tissue evidence="30">Erythrocytes</tissue>
    </source>
</reference>
<dbReference type="GO" id="GO:0007173">
    <property type="term" value="P:epidermal growth factor receptor signaling pathway"/>
    <property type="evidence" value="ECO:0000318"/>
    <property type="project" value="GO_Central"/>
</dbReference>
<evidence type="ECO:0000256" key="3">
    <source>
        <dbReference type="ARBA" id="ARBA00011902"/>
    </source>
</evidence>
<dbReference type="FunFam" id="3.80.20.20:FF:000046">
    <property type="entry name" value="Receptor protein-tyrosine kinase"/>
    <property type="match status" value="1"/>
</dbReference>
<keyword evidence="6 25" id="KW-0808">Transferase</keyword>
<keyword evidence="12 25" id="KW-0067">ATP-binding</keyword>
<evidence type="ECO:0000256" key="12">
    <source>
        <dbReference type="ARBA" id="ARBA00022840"/>
    </source>
</evidence>
<dbReference type="InterPro" id="IPR049328">
    <property type="entry name" value="TM_ErbB1"/>
</dbReference>
<organism evidence="29 30">
    <name type="scientific">Xenopus laevis</name>
    <name type="common">African clawed frog</name>
    <dbReference type="NCBI Taxonomy" id="8355"/>
    <lineage>
        <taxon>Eukaryota</taxon>
        <taxon>Metazoa</taxon>
        <taxon>Chordata</taxon>
        <taxon>Craniata</taxon>
        <taxon>Vertebrata</taxon>
        <taxon>Euteleostomi</taxon>
        <taxon>Amphibia</taxon>
        <taxon>Batrachia</taxon>
        <taxon>Anura</taxon>
        <taxon>Pipoidea</taxon>
        <taxon>Pipidae</taxon>
        <taxon>Xenopodinae</taxon>
        <taxon>Xenopus</taxon>
        <taxon>Xenopus</taxon>
    </lineage>
</organism>
<dbReference type="PROSITE" id="PS00109">
    <property type="entry name" value="PROTEIN_KINASE_TYR"/>
    <property type="match status" value="1"/>
</dbReference>
<evidence type="ECO:0000256" key="9">
    <source>
        <dbReference type="ARBA" id="ARBA00022737"/>
    </source>
</evidence>
<dbReference type="SUPFAM" id="SSF57184">
    <property type="entry name" value="Growth factor receptor domain"/>
    <property type="match status" value="2"/>
</dbReference>
<dbReference type="AlphaFoldDB" id="A0A1L8FWP8"/>
<dbReference type="Pfam" id="PF01030">
    <property type="entry name" value="Recep_L_domain"/>
    <property type="match status" value="2"/>
</dbReference>
<dbReference type="GO" id="GO:0030182">
    <property type="term" value="P:neuron differentiation"/>
    <property type="evidence" value="ECO:0000318"/>
    <property type="project" value="GO_Central"/>
</dbReference>
<dbReference type="InterPro" id="IPR008266">
    <property type="entry name" value="Tyr_kinase_AS"/>
</dbReference>
<dbReference type="Gene3D" id="6.10.250.2930">
    <property type="match status" value="1"/>
</dbReference>
<dbReference type="GO" id="GO:0005524">
    <property type="term" value="F:ATP binding"/>
    <property type="evidence" value="ECO:0007669"/>
    <property type="project" value="UniProtKB-UniRule"/>
</dbReference>
<dbReference type="GO" id="GO:0043410">
    <property type="term" value="P:positive regulation of MAPK cascade"/>
    <property type="evidence" value="ECO:0000318"/>
    <property type="project" value="GO_Central"/>
</dbReference>
<name>A0A1L8FWP8_XENLA</name>
<dbReference type="SMART" id="SM00261">
    <property type="entry name" value="FU"/>
    <property type="match status" value="5"/>
</dbReference>
<dbReference type="Gene3D" id="3.80.20.20">
    <property type="entry name" value="Receptor L-domain"/>
    <property type="match status" value="2"/>
</dbReference>
<evidence type="ECO:0000256" key="10">
    <source>
        <dbReference type="ARBA" id="ARBA00022741"/>
    </source>
</evidence>
<keyword evidence="16 25" id="KW-0472">Membrane</keyword>
<dbReference type="InterPro" id="IPR000494">
    <property type="entry name" value="Rcpt_L-dom"/>
</dbReference>
<keyword evidence="11 25" id="KW-0418">Kinase</keyword>
<dbReference type="CDD" id="cd12087">
    <property type="entry name" value="TM_EGFR-like"/>
    <property type="match status" value="1"/>
</dbReference>
<dbReference type="InterPro" id="IPR017441">
    <property type="entry name" value="Protein_kinase_ATP_BS"/>
</dbReference>
<comment type="similarity">
    <text evidence="25">Belongs to the protein kinase superfamily. Tyr protein kinase family. EGF receptor subfamily.</text>
</comment>
<evidence type="ECO:0000313" key="31">
    <source>
        <dbReference type="Xenbase" id="XB-GENE-6067157"/>
    </source>
</evidence>
<evidence type="ECO:0000256" key="7">
    <source>
        <dbReference type="ARBA" id="ARBA00022692"/>
    </source>
</evidence>
<evidence type="ECO:0000256" key="15">
    <source>
        <dbReference type="ARBA" id="ARBA00023015"/>
    </source>
</evidence>
<dbReference type="SMART" id="SM00219">
    <property type="entry name" value="TyrKc"/>
    <property type="match status" value="1"/>
</dbReference>
<evidence type="ECO:0000256" key="23">
    <source>
        <dbReference type="ARBA" id="ARBA00023242"/>
    </source>
</evidence>
<dbReference type="InterPro" id="IPR036941">
    <property type="entry name" value="Rcpt_L-dom_sf"/>
</dbReference>
<dbReference type="RefSeq" id="XP_018123025.1">
    <property type="nucleotide sequence ID" value="XM_018267536.2"/>
</dbReference>
<dbReference type="PaxDb" id="8355-A0A1L8FWP8"/>
<dbReference type="CDD" id="cd05108">
    <property type="entry name" value="PTKc_EGFR"/>
    <property type="match status" value="1"/>
</dbReference>
<keyword evidence="9" id="KW-0677">Repeat</keyword>
<keyword evidence="29" id="KW-1185">Reference proteome</keyword>
<accession>A0A1L8FWP8</accession>
<dbReference type="Gene3D" id="1.10.510.10">
    <property type="entry name" value="Transferase(Phosphotransferase) domain 1"/>
    <property type="match status" value="1"/>
</dbReference>
<dbReference type="PROSITE" id="PS50011">
    <property type="entry name" value="PROTEIN_KINASE_DOM"/>
    <property type="match status" value="1"/>
</dbReference>